<dbReference type="InterPro" id="IPR029045">
    <property type="entry name" value="ClpP/crotonase-like_dom_sf"/>
</dbReference>
<keyword evidence="9" id="KW-0511">Multifunctional enzyme</keyword>
<keyword evidence="14" id="KW-1185">Reference proteome</keyword>
<keyword evidence="8" id="KW-0456">Lyase</keyword>
<sequence length="705" mass="75949">MEHIRIEQDHHGIAHLILDRHEGSANLMDPAFTEAFVQAVDQLETLESLTGVLVESTKTTFFAGGDLTLLSQVTEANAQDVEALLDSLKASFIRLERLGKPVVACLEGSALGGGFELALACHHRIALNHPKVKIGLPEVNLGLLPGAGGISRVTRLLGLEKAIPFLTEGRTHSVASAHAQGLIHELADSAEALKAQAIDWIKANPSPRAPWDEKGFKLPGGKPNSPKIAQMLSIAPAMILKKTQGCYPAANAILSAAVEGATLSIEAAGRIETRYFMPLALGPVSKSLIGTMFFGKNAIESAARKQLDGNRQFNRIGVVGAGMMGAGIAWACASKGLPVVLVDTEQSRAEQGKGYSERLVAKRFERGRLSAEEGTALLNRITPTESMSELAECDLVIEAVFEDRALKADVYQLIQSVVSPETIIASNTSTLPISSLAGMVDRPDQFIGLHFFSPVDKMPLLEIIRGEQTSKSTVNAALAFSHQITKTPIVVNDGRGFYTSRVFKQFTYEGMAMLAEGVPAAAIENAAWLAGYPVGPLAVSDEVTLTLMDRIRTQTRKDLETEGKTYQPHPGDAVIDRMLELNRVSKAGGAGFYEYPASDKKTLWPGLVEHFGGQQAVDVTVLKERFLFAQTIESLQAMKEGVVTSANEANIGSILGLGFPAWTGGALNYVKHWGRSGFMQRAEVLEAQYGTRFSVRGLESILKRL</sequence>
<dbReference type="Gene3D" id="1.10.1040.50">
    <property type="match status" value="1"/>
</dbReference>
<dbReference type="UniPathway" id="UPA00659"/>
<keyword evidence="3" id="KW-0276">Fatty acid metabolism</keyword>
<comment type="catalytic activity">
    <reaction evidence="10">
        <text>a (3S)-3-hydroxyacyl-CoA + NAD(+) = a 3-oxoacyl-CoA + NADH + H(+)</text>
        <dbReference type="Rhea" id="RHEA:22432"/>
        <dbReference type="ChEBI" id="CHEBI:15378"/>
        <dbReference type="ChEBI" id="CHEBI:57318"/>
        <dbReference type="ChEBI" id="CHEBI:57540"/>
        <dbReference type="ChEBI" id="CHEBI:57945"/>
        <dbReference type="ChEBI" id="CHEBI:90726"/>
        <dbReference type="EC" id="1.1.1.35"/>
    </reaction>
</comment>
<evidence type="ECO:0000256" key="5">
    <source>
        <dbReference type="ARBA" id="ARBA00023002"/>
    </source>
</evidence>
<dbReference type="SUPFAM" id="SSF52096">
    <property type="entry name" value="ClpP/crotonase"/>
    <property type="match status" value="1"/>
</dbReference>
<dbReference type="RefSeq" id="WP_008046023.1">
    <property type="nucleotide sequence ID" value="NZ_CH724152.1"/>
</dbReference>
<evidence type="ECO:0000256" key="2">
    <source>
        <dbReference type="ARBA" id="ARBA00007005"/>
    </source>
</evidence>
<dbReference type="HOGENOM" id="CLU_009834_15_3_6"/>
<accession>A4BGI3</accession>
<evidence type="ECO:0000256" key="4">
    <source>
        <dbReference type="ARBA" id="ARBA00022963"/>
    </source>
</evidence>
<dbReference type="Pfam" id="PF00725">
    <property type="entry name" value="3HCDH"/>
    <property type="match status" value="1"/>
</dbReference>
<comment type="similarity">
    <text evidence="2">In the central section; belongs to the 3-hydroxyacyl-CoA dehydrogenase family.</text>
</comment>
<dbReference type="GO" id="GO:0070403">
    <property type="term" value="F:NAD+ binding"/>
    <property type="evidence" value="ECO:0007669"/>
    <property type="project" value="InterPro"/>
</dbReference>
<evidence type="ECO:0000256" key="6">
    <source>
        <dbReference type="ARBA" id="ARBA00023027"/>
    </source>
</evidence>
<dbReference type="InterPro" id="IPR006108">
    <property type="entry name" value="3HC_DH_C"/>
</dbReference>
<dbReference type="InterPro" id="IPR008927">
    <property type="entry name" value="6-PGluconate_DH-like_C_sf"/>
</dbReference>
<dbReference type="SUPFAM" id="SSF48179">
    <property type="entry name" value="6-phosphogluconate dehydrogenase C-terminal domain-like"/>
    <property type="match status" value="2"/>
</dbReference>
<dbReference type="OrthoDB" id="5389341at2"/>
<evidence type="ECO:0000256" key="9">
    <source>
        <dbReference type="ARBA" id="ARBA00023268"/>
    </source>
</evidence>
<evidence type="ECO:0000313" key="14">
    <source>
        <dbReference type="Proteomes" id="UP000005953"/>
    </source>
</evidence>
<dbReference type="CDD" id="cd06558">
    <property type="entry name" value="crotonase-like"/>
    <property type="match status" value="1"/>
</dbReference>
<comment type="caution">
    <text evidence="13">The sequence shown here is derived from an EMBL/GenBank/DDBJ whole genome shotgun (WGS) entry which is preliminary data.</text>
</comment>
<dbReference type="PANTHER" id="PTHR43612:SF3">
    <property type="entry name" value="TRIFUNCTIONAL ENZYME SUBUNIT ALPHA, MITOCHONDRIAL"/>
    <property type="match status" value="1"/>
</dbReference>
<dbReference type="SUPFAM" id="SSF51735">
    <property type="entry name" value="NAD(P)-binding Rossmann-fold domains"/>
    <property type="match status" value="1"/>
</dbReference>
<evidence type="ECO:0000256" key="8">
    <source>
        <dbReference type="ARBA" id="ARBA00023239"/>
    </source>
</evidence>
<feature type="domain" description="3-hydroxyacyl-CoA dehydrogenase C-terminal" evidence="11">
    <location>
        <begin position="496"/>
        <end position="595"/>
    </location>
</feature>
<keyword evidence="6" id="KW-0520">NAD</keyword>
<dbReference type="InterPro" id="IPR006176">
    <property type="entry name" value="3-OHacyl-CoA_DH_NAD-bd"/>
</dbReference>
<organism evidence="13 14">
    <name type="scientific">Reinekea blandensis MED297</name>
    <dbReference type="NCBI Taxonomy" id="314283"/>
    <lineage>
        <taxon>Bacteria</taxon>
        <taxon>Pseudomonadati</taxon>
        <taxon>Pseudomonadota</taxon>
        <taxon>Gammaproteobacteria</taxon>
        <taxon>Oceanospirillales</taxon>
        <taxon>Saccharospirillaceae</taxon>
        <taxon>Reinekea</taxon>
    </lineage>
</organism>
<dbReference type="AlphaFoldDB" id="A4BGI3"/>
<evidence type="ECO:0000256" key="3">
    <source>
        <dbReference type="ARBA" id="ARBA00022832"/>
    </source>
</evidence>
<dbReference type="GO" id="GO:0006635">
    <property type="term" value="P:fatty acid beta-oxidation"/>
    <property type="evidence" value="ECO:0007669"/>
    <property type="project" value="UniProtKB-UniPathway"/>
</dbReference>
<gene>
    <name evidence="13" type="ORF">MED297_08996</name>
</gene>
<evidence type="ECO:0000313" key="13">
    <source>
        <dbReference type="EMBL" id="EAR08789.1"/>
    </source>
</evidence>
<proteinExistence type="inferred from homology"/>
<dbReference type="Gene3D" id="3.90.226.10">
    <property type="entry name" value="2-enoyl-CoA Hydratase, Chain A, domain 1"/>
    <property type="match status" value="1"/>
</dbReference>
<evidence type="ECO:0000256" key="1">
    <source>
        <dbReference type="ARBA" id="ARBA00005005"/>
    </source>
</evidence>
<dbReference type="Pfam" id="PF02737">
    <property type="entry name" value="3HCDH_N"/>
    <property type="match status" value="1"/>
</dbReference>
<dbReference type="STRING" id="314283.MED297_08996"/>
<feature type="domain" description="3-hydroxyacyl-CoA dehydrogenase NAD binding" evidence="12">
    <location>
        <begin position="316"/>
        <end position="493"/>
    </location>
</feature>
<evidence type="ECO:0000259" key="12">
    <source>
        <dbReference type="Pfam" id="PF02737"/>
    </source>
</evidence>
<dbReference type="InterPro" id="IPR036291">
    <property type="entry name" value="NAD(P)-bd_dom_sf"/>
</dbReference>
<dbReference type="Gene3D" id="3.40.50.720">
    <property type="entry name" value="NAD(P)-binding Rossmann-like Domain"/>
    <property type="match status" value="1"/>
</dbReference>
<evidence type="ECO:0000256" key="7">
    <source>
        <dbReference type="ARBA" id="ARBA00023098"/>
    </source>
</evidence>
<dbReference type="Proteomes" id="UP000005953">
    <property type="component" value="Unassembled WGS sequence"/>
</dbReference>
<keyword evidence="7" id="KW-0443">Lipid metabolism</keyword>
<dbReference type="InterPro" id="IPR050136">
    <property type="entry name" value="FA_oxidation_alpha_subunit"/>
</dbReference>
<dbReference type="PANTHER" id="PTHR43612">
    <property type="entry name" value="TRIFUNCTIONAL ENZYME SUBUNIT ALPHA"/>
    <property type="match status" value="1"/>
</dbReference>
<dbReference type="GO" id="GO:0016509">
    <property type="term" value="F:long-chain (3S)-3-hydroxyacyl-CoA dehydrogenase (NAD+) activity"/>
    <property type="evidence" value="ECO:0007669"/>
    <property type="project" value="TreeGrafter"/>
</dbReference>
<protein>
    <submittedName>
        <fullName evidence="13">3-hydroxyacyl-CoA dehydrogenase</fullName>
    </submittedName>
</protein>
<name>A4BGI3_9GAMM</name>
<dbReference type="InterPro" id="IPR001753">
    <property type="entry name" value="Enoyl-CoA_hydra/iso"/>
</dbReference>
<dbReference type="GO" id="GO:0004300">
    <property type="term" value="F:enoyl-CoA hydratase activity"/>
    <property type="evidence" value="ECO:0007669"/>
    <property type="project" value="TreeGrafter"/>
</dbReference>
<reference evidence="13 14" key="1">
    <citation type="submission" date="2006-02" db="EMBL/GenBank/DDBJ databases">
        <authorList>
            <person name="Pinhassi J."/>
            <person name="Pedros-Alio C."/>
            <person name="Ferriera S."/>
            <person name="Johnson J."/>
            <person name="Kravitz S."/>
            <person name="Halpern A."/>
            <person name="Remington K."/>
            <person name="Beeson K."/>
            <person name="Tran B."/>
            <person name="Rogers Y.-H."/>
            <person name="Friedman R."/>
            <person name="Venter J.C."/>
        </authorList>
    </citation>
    <scope>NUCLEOTIDE SEQUENCE [LARGE SCALE GENOMIC DNA]</scope>
    <source>
        <strain evidence="13 14">MED297</strain>
    </source>
</reference>
<dbReference type="Pfam" id="PF00378">
    <property type="entry name" value="ECH_1"/>
    <property type="match status" value="1"/>
</dbReference>
<evidence type="ECO:0000259" key="11">
    <source>
        <dbReference type="Pfam" id="PF00725"/>
    </source>
</evidence>
<dbReference type="EMBL" id="AAOE01000016">
    <property type="protein sequence ID" value="EAR08789.1"/>
    <property type="molecule type" value="Genomic_DNA"/>
</dbReference>
<dbReference type="FunFam" id="3.40.50.720:FF:000009">
    <property type="entry name" value="Fatty oxidation complex, alpha subunit"/>
    <property type="match status" value="1"/>
</dbReference>
<comment type="pathway">
    <text evidence="1">Lipid metabolism; fatty acid beta-oxidation.</text>
</comment>
<keyword evidence="4" id="KW-0442">Lipid degradation</keyword>
<evidence type="ECO:0000256" key="10">
    <source>
        <dbReference type="ARBA" id="ARBA00049556"/>
    </source>
</evidence>
<keyword evidence="5" id="KW-0560">Oxidoreductase</keyword>